<dbReference type="Pfam" id="PF07690">
    <property type="entry name" value="MFS_1"/>
    <property type="match status" value="1"/>
</dbReference>
<feature type="transmembrane region" description="Helical" evidence="6">
    <location>
        <begin position="378"/>
        <end position="398"/>
    </location>
</feature>
<sequence length="403" mass="41475">MCRLLFATVRGDSGVRLTAVLRVREFRGLWLAELLSVGGDQLARVAVAVLVYRETASATWTTLSYAMTFLPTLLGSVLLASLADRFRRRELIVAIDLCRGLVAACMAVPGLPLPVLGVLIALLSFAGGPFKAAQLSLMYQVLGENYVRGLAIRTISTQLAQLVGFAAGGAVLTVVSPYVVLGLNAATFLIAAALVGRTVTSRPVVAGDERDGTGAVGRMIWRDPRLRGLIALAWMVGLFVVPEGLAAPYTAELAAGVVAVGLLMAADPLGSMVGAWVSGRMTEYARQRMLVPFAVLAGVPLVLCVLQPGVPVSVLLFGISGAASTAYLIETQAAFVKGIPEHCQGTAVGLGSAGVQASQGVAIALGGVVADAVSPSTAIALAGLAGAAFAVLVGVSWLRARQG</sequence>
<keyword evidence="2" id="KW-1003">Cell membrane</keyword>
<organism evidence="7 8">
    <name type="scientific">Kibdelosporangium persicum</name>
    <dbReference type="NCBI Taxonomy" id="2698649"/>
    <lineage>
        <taxon>Bacteria</taxon>
        <taxon>Bacillati</taxon>
        <taxon>Actinomycetota</taxon>
        <taxon>Actinomycetes</taxon>
        <taxon>Pseudonocardiales</taxon>
        <taxon>Pseudonocardiaceae</taxon>
        <taxon>Kibdelosporangium</taxon>
    </lineage>
</organism>
<evidence type="ECO:0000313" key="8">
    <source>
        <dbReference type="Proteomes" id="UP000763557"/>
    </source>
</evidence>
<feature type="transmembrane region" description="Helical" evidence="6">
    <location>
        <begin position="58"/>
        <end position="79"/>
    </location>
</feature>
<feature type="transmembrane region" description="Helical" evidence="6">
    <location>
        <begin position="289"/>
        <end position="310"/>
    </location>
</feature>
<evidence type="ECO:0000256" key="1">
    <source>
        <dbReference type="ARBA" id="ARBA00004651"/>
    </source>
</evidence>
<name>A0ABX2F149_9PSEU</name>
<feature type="transmembrane region" description="Helical" evidence="6">
    <location>
        <begin position="253"/>
        <end position="277"/>
    </location>
</feature>
<evidence type="ECO:0000256" key="6">
    <source>
        <dbReference type="SAM" id="Phobius"/>
    </source>
</evidence>
<dbReference type="PRINTS" id="PR01988">
    <property type="entry name" value="EXPORTERBACE"/>
</dbReference>
<proteinExistence type="predicted"/>
<evidence type="ECO:0000313" key="7">
    <source>
        <dbReference type="EMBL" id="NRN65035.1"/>
    </source>
</evidence>
<dbReference type="InterPro" id="IPR011701">
    <property type="entry name" value="MFS"/>
</dbReference>
<evidence type="ECO:0000256" key="3">
    <source>
        <dbReference type="ARBA" id="ARBA00022692"/>
    </source>
</evidence>
<dbReference type="Proteomes" id="UP000763557">
    <property type="component" value="Unassembled WGS sequence"/>
</dbReference>
<dbReference type="PANTHER" id="PTHR23513">
    <property type="entry name" value="INTEGRAL MEMBRANE EFFLUX PROTEIN-RELATED"/>
    <property type="match status" value="1"/>
</dbReference>
<dbReference type="InterPro" id="IPR036259">
    <property type="entry name" value="MFS_trans_sf"/>
</dbReference>
<keyword evidence="5 6" id="KW-0472">Membrane</keyword>
<dbReference type="EMBL" id="JAAATY010000005">
    <property type="protein sequence ID" value="NRN65035.1"/>
    <property type="molecule type" value="Genomic_DNA"/>
</dbReference>
<keyword evidence="4 6" id="KW-1133">Transmembrane helix</keyword>
<dbReference type="CDD" id="cd06173">
    <property type="entry name" value="MFS_MefA_like"/>
    <property type="match status" value="1"/>
</dbReference>
<dbReference type="InterPro" id="IPR022324">
    <property type="entry name" value="Bacilysin_exporter_BacE_put"/>
</dbReference>
<feature type="transmembrane region" description="Helical" evidence="6">
    <location>
        <begin position="228"/>
        <end position="247"/>
    </location>
</feature>
<comment type="subcellular location">
    <subcellularLocation>
        <location evidence="1">Cell membrane</location>
        <topology evidence="1">Multi-pass membrane protein</topology>
    </subcellularLocation>
</comment>
<keyword evidence="3 6" id="KW-0812">Transmembrane</keyword>
<accession>A0ABX2F149</accession>
<comment type="caution">
    <text evidence="7">The sequence shown here is derived from an EMBL/GenBank/DDBJ whole genome shotgun (WGS) entry which is preliminary data.</text>
</comment>
<keyword evidence="8" id="KW-1185">Reference proteome</keyword>
<evidence type="ECO:0000256" key="4">
    <source>
        <dbReference type="ARBA" id="ARBA00022989"/>
    </source>
</evidence>
<dbReference type="PANTHER" id="PTHR23513:SF11">
    <property type="entry name" value="STAPHYLOFERRIN A TRANSPORTER"/>
    <property type="match status" value="1"/>
</dbReference>
<dbReference type="SUPFAM" id="SSF103473">
    <property type="entry name" value="MFS general substrate transporter"/>
    <property type="match status" value="1"/>
</dbReference>
<evidence type="ECO:0000256" key="5">
    <source>
        <dbReference type="ARBA" id="ARBA00023136"/>
    </source>
</evidence>
<reference evidence="7 8" key="1">
    <citation type="submission" date="2020-01" db="EMBL/GenBank/DDBJ databases">
        <title>Kibdelosporangium persica a novel Actinomycetes from a hot desert in Iran.</title>
        <authorList>
            <person name="Safaei N."/>
            <person name="Zaburannyi N."/>
            <person name="Mueller R."/>
            <person name="Wink J."/>
        </authorList>
    </citation>
    <scope>NUCLEOTIDE SEQUENCE [LARGE SCALE GENOMIC DNA]</scope>
    <source>
        <strain evidence="7 8">4NS15</strain>
    </source>
</reference>
<protein>
    <submittedName>
        <fullName evidence="7">Arabinose ABC transporter permease</fullName>
    </submittedName>
</protein>
<gene>
    <name evidence="7" type="ORF">GC106_22450</name>
</gene>
<dbReference type="Gene3D" id="1.20.1250.20">
    <property type="entry name" value="MFS general substrate transporter like domains"/>
    <property type="match status" value="1"/>
</dbReference>
<evidence type="ECO:0000256" key="2">
    <source>
        <dbReference type="ARBA" id="ARBA00022475"/>
    </source>
</evidence>
<feature type="transmembrane region" description="Helical" evidence="6">
    <location>
        <begin position="178"/>
        <end position="196"/>
    </location>
</feature>